<dbReference type="AlphaFoldDB" id="A0A9Q3J3G7"/>
<protein>
    <submittedName>
        <fullName evidence="2">Uncharacterized protein</fullName>
    </submittedName>
</protein>
<feature type="region of interest" description="Disordered" evidence="1">
    <location>
        <begin position="76"/>
        <end position="96"/>
    </location>
</feature>
<sequence>MSWFLKQKDTLTALNSDMSEETVHKSVFRKCGVKLEHAIRSRYIEPFSTEDYIKAMEDIITTSQIGRNWYKPQRKIETSGKPISRPNKPQETETLKSHKCGITSHLANNCPKTRVNEIEIEKTEVAK</sequence>
<comment type="caution">
    <text evidence="2">The sequence shown here is derived from an EMBL/GenBank/DDBJ whole genome shotgun (WGS) entry which is preliminary data.</text>
</comment>
<evidence type="ECO:0000256" key="1">
    <source>
        <dbReference type="SAM" id="MobiDB-lite"/>
    </source>
</evidence>
<reference evidence="2" key="1">
    <citation type="submission" date="2021-03" db="EMBL/GenBank/DDBJ databases">
        <title>Draft genome sequence of rust myrtle Austropuccinia psidii MF-1, a brazilian biotype.</title>
        <authorList>
            <person name="Quecine M.C."/>
            <person name="Pachon D.M.R."/>
            <person name="Bonatelli M.L."/>
            <person name="Correr F.H."/>
            <person name="Franceschini L.M."/>
            <person name="Leite T.F."/>
            <person name="Margarido G.R.A."/>
            <person name="Almeida C.A."/>
            <person name="Ferrarezi J.A."/>
            <person name="Labate C.A."/>
        </authorList>
    </citation>
    <scope>NUCLEOTIDE SEQUENCE</scope>
    <source>
        <strain evidence="2">MF-1</strain>
    </source>
</reference>
<dbReference type="EMBL" id="AVOT02061536">
    <property type="protein sequence ID" value="MBW0554754.1"/>
    <property type="molecule type" value="Genomic_DNA"/>
</dbReference>
<dbReference type="OrthoDB" id="2506710at2759"/>
<organism evidence="2 3">
    <name type="scientific">Austropuccinia psidii MF-1</name>
    <dbReference type="NCBI Taxonomy" id="1389203"/>
    <lineage>
        <taxon>Eukaryota</taxon>
        <taxon>Fungi</taxon>
        <taxon>Dikarya</taxon>
        <taxon>Basidiomycota</taxon>
        <taxon>Pucciniomycotina</taxon>
        <taxon>Pucciniomycetes</taxon>
        <taxon>Pucciniales</taxon>
        <taxon>Sphaerophragmiaceae</taxon>
        <taxon>Austropuccinia</taxon>
    </lineage>
</organism>
<name>A0A9Q3J3G7_9BASI</name>
<proteinExistence type="predicted"/>
<accession>A0A9Q3J3G7</accession>
<keyword evidence="3" id="KW-1185">Reference proteome</keyword>
<evidence type="ECO:0000313" key="2">
    <source>
        <dbReference type="EMBL" id="MBW0554754.1"/>
    </source>
</evidence>
<dbReference type="Proteomes" id="UP000765509">
    <property type="component" value="Unassembled WGS sequence"/>
</dbReference>
<evidence type="ECO:0000313" key="3">
    <source>
        <dbReference type="Proteomes" id="UP000765509"/>
    </source>
</evidence>
<gene>
    <name evidence="2" type="ORF">O181_094469</name>
</gene>